<dbReference type="Proteomes" id="UP000054302">
    <property type="component" value="Unassembled WGS sequence"/>
</dbReference>
<evidence type="ECO:0008006" key="4">
    <source>
        <dbReference type="Google" id="ProtNLM"/>
    </source>
</evidence>
<protein>
    <recommendedName>
        <fullName evidence="4">YjgF-like protein</fullName>
    </recommendedName>
</protein>
<dbReference type="OrthoDB" id="309640at2759"/>
<sequence length="200" mass="21726">MSDLCARTAHPEAFSGSSRRPKHISLDSYHFSTKDSTIRRPEHMSLDSSHSSTKDSTMAPVTLKAITFPGYEAITDRYAIAAAIVVPANYLTLVTSGHVGLDAEGNLADTIEQQIRLTFENVEKSILAAAPFLTKTQAWSSVYQITSYIKGDLDDAAVNSMFKVASETLGEHKPAWTCVGVEDLVLGRYEMAIFAAIPPA</sequence>
<proteinExistence type="predicted"/>
<dbReference type="InterPro" id="IPR035959">
    <property type="entry name" value="RutC-like_sf"/>
</dbReference>
<dbReference type="VEuPathDB" id="FungiDB:PV10_06991"/>
<keyword evidence="3" id="KW-1185">Reference proteome</keyword>
<dbReference type="AlphaFoldDB" id="A0A0D1WKV3"/>
<name>A0A0D1WKV3_EXOME</name>
<dbReference type="InterPro" id="IPR006175">
    <property type="entry name" value="YjgF/YER057c/UK114"/>
</dbReference>
<dbReference type="RefSeq" id="XP_016221179.1">
    <property type="nucleotide sequence ID" value="XM_016371847.1"/>
</dbReference>
<evidence type="ECO:0000313" key="2">
    <source>
        <dbReference type="EMBL" id="KIV89605.1"/>
    </source>
</evidence>
<dbReference type="Gene3D" id="3.30.1330.40">
    <property type="entry name" value="RutC-like"/>
    <property type="match status" value="1"/>
</dbReference>
<organism evidence="2 3">
    <name type="scientific">Exophiala mesophila</name>
    <name type="common">Black yeast-like fungus</name>
    <dbReference type="NCBI Taxonomy" id="212818"/>
    <lineage>
        <taxon>Eukaryota</taxon>
        <taxon>Fungi</taxon>
        <taxon>Dikarya</taxon>
        <taxon>Ascomycota</taxon>
        <taxon>Pezizomycotina</taxon>
        <taxon>Eurotiomycetes</taxon>
        <taxon>Chaetothyriomycetidae</taxon>
        <taxon>Chaetothyriales</taxon>
        <taxon>Herpotrichiellaceae</taxon>
        <taxon>Exophiala</taxon>
    </lineage>
</organism>
<feature type="region of interest" description="Disordered" evidence="1">
    <location>
        <begin position="1"/>
        <end position="21"/>
    </location>
</feature>
<accession>A0A0D1WKV3</accession>
<evidence type="ECO:0000256" key="1">
    <source>
        <dbReference type="SAM" id="MobiDB-lite"/>
    </source>
</evidence>
<reference evidence="2 3" key="1">
    <citation type="submission" date="2015-01" db="EMBL/GenBank/DDBJ databases">
        <title>The Genome Sequence of Exophiala mesophila CBS40295.</title>
        <authorList>
            <consortium name="The Broad Institute Genomics Platform"/>
            <person name="Cuomo C."/>
            <person name="de Hoog S."/>
            <person name="Gorbushina A."/>
            <person name="Stielow B."/>
            <person name="Teixiera M."/>
            <person name="Abouelleil A."/>
            <person name="Chapman S.B."/>
            <person name="Priest M."/>
            <person name="Young S.K."/>
            <person name="Wortman J."/>
            <person name="Nusbaum C."/>
            <person name="Birren B."/>
        </authorList>
    </citation>
    <scope>NUCLEOTIDE SEQUENCE [LARGE SCALE GENOMIC DNA]</scope>
    <source>
        <strain evidence="2 3">CBS 40295</strain>
    </source>
</reference>
<dbReference type="HOGENOM" id="CLU_100715_1_0_1"/>
<dbReference type="GeneID" id="27324836"/>
<dbReference type="EMBL" id="KN847524">
    <property type="protein sequence ID" value="KIV89605.1"/>
    <property type="molecule type" value="Genomic_DNA"/>
</dbReference>
<evidence type="ECO:0000313" key="3">
    <source>
        <dbReference type="Proteomes" id="UP000054302"/>
    </source>
</evidence>
<gene>
    <name evidence="2" type="ORF">PV10_06991</name>
</gene>
<dbReference type="SUPFAM" id="SSF55298">
    <property type="entry name" value="YjgF-like"/>
    <property type="match status" value="1"/>
</dbReference>
<dbReference type="Pfam" id="PF01042">
    <property type="entry name" value="Ribonuc_L-PSP"/>
    <property type="match status" value="1"/>
</dbReference>